<accession>A0A6C0EEX9</accession>
<evidence type="ECO:0000313" key="1">
    <source>
        <dbReference type="EMBL" id="QHT25895.1"/>
    </source>
</evidence>
<proteinExistence type="predicted"/>
<dbReference type="EMBL" id="MN739776">
    <property type="protein sequence ID" value="QHT25895.1"/>
    <property type="molecule type" value="Genomic_DNA"/>
</dbReference>
<organism evidence="1">
    <name type="scientific">viral metagenome</name>
    <dbReference type="NCBI Taxonomy" id="1070528"/>
    <lineage>
        <taxon>unclassified sequences</taxon>
        <taxon>metagenomes</taxon>
        <taxon>organismal metagenomes</taxon>
    </lineage>
</organism>
<dbReference type="AlphaFoldDB" id="A0A6C0EEX9"/>
<name>A0A6C0EEX9_9ZZZZ</name>
<protein>
    <submittedName>
        <fullName evidence="1">Uncharacterized protein</fullName>
    </submittedName>
</protein>
<reference evidence="1" key="1">
    <citation type="journal article" date="2020" name="Nature">
        <title>Giant virus diversity and host interactions through global metagenomics.</title>
        <authorList>
            <person name="Schulz F."/>
            <person name="Roux S."/>
            <person name="Paez-Espino D."/>
            <person name="Jungbluth S."/>
            <person name="Walsh D.A."/>
            <person name="Denef V.J."/>
            <person name="McMahon K.D."/>
            <person name="Konstantinidis K.T."/>
            <person name="Eloe-Fadrosh E.A."/>
            <person name="Kyrpides N.C."/>
            <person name="Woyke T."/>
        </authorList>
    </citation>
    <scope>NUCLEOTIDE SEQUENCE</scope>
    <source>
        <strain evidence="1">GVMAG-M-3300023179-27</strain>
    </source>
</reference>
<sequence length="105" mass="12334">MDKARFNFAKSNPDMCYNPDPQKSSYYQICGIKNKLTNDYTVRKFIINEKQDIIKVFTKEYSKAKLKKFIKNAPRHKYRIYPTNDLNVIEYPDAGTLLNSQSSLL</sequence>